<protein>
    <submittedName>
        <fullName evidence="2">Uncharacterized protein</fullName>
    </submittedName>
</protein>
<comment type="caution">
    <text evidence="2">The sequence shown here is derived from an EMBL/GenBank/DDBJ whole genome shotgun (WGS) entry which is preliminary data.</text>
</comment>
<feature type="region of interest" description="Disordered" evidence="1">
    <location>
        <begin position="1"/>
        <end position="27"/>
    </location>
</feature>
<reference evidence="2" key="1">
    <citation type="submission" date="2020-08" db="EMBL/GenBank/DDBJ databases">
        <title>Multicomponent nature underlies the extraordinary mechanical properties of spider dragline silk.</title>
        <authorList>
            <person name="Kono N."/>
            <person name="Nakamura H."/>
            <person name="Mori M."/>
            <person name="Yoshida Y."/>
            <person name="Ohtoshi R."/>
            <person name="Malay A.D."/>
            <person name="Moran D.A.P."/>
            <person name="Tomita M."/>
            <person name="Numata K."/>
            <person name="Arakawa K."/>
        </authorList>
    </citation>
    <scope>NUCLEOTIDE SEQUENCE</scope>
</reference>
<gene>
    <name evidence="2" type="ORF">NPIL_175001</name>
</gene>
<name>A0A8X6P0G2_NEPPI</name>
<dbReference type="Proteomes" id="UP000887013">
    <property type="component" value="Unassembled WGS sequence"/>
</dbReference>
<sequence>MGSDLVSSNSSQEEMEQQSKDDESIDMQSSPQLFFKLQITTALQTPTHNKIGYPTSLPTTSNITKKVKLPPITKDNPINTAALIKEIQQITGIKLTTRLAGNSLKLFLPMLGTYHKINRFIYQLYKKKKCHAS</sequence>
<evidence type="ECO:0000313" key="3">
    <source>
        <dbReference type="Proteomes" id="UP000887013"/>
    </source>
</evidence>
<evidence type="ECO:0000256" key="1">
    <source>
        <dbReference type="SAM" id="MobiDB-lite"/>
    </source>
</evidence>
<organism evidence="2 3">
    <name type="scientific">Nephila pilipes</name>
    <name type="common">Giant wood spider</name>
    <name type="synonym">Nephila maculata</name>
    <dbReference type="NCBI Taxonomy" id="299642"/>
    <lineage>
        <taxon>Eukaryota</taxon>
        <taxon>Metazoa</taxon>
        <taxon>Ecdysozoa</taxon>
        <taxon>Arthropoda</taxon>
        <taxon>Chelicerata</taxon>
        <taxon>Arachnida</taxon>
        <taxon>Araneae</taxon>
        <taxon>Araneomorphae</taxon>
        <taxon>Entelegynae</taxon>
        <taxon>Araneoidea</taxon>
        <taxon>Nephilidae</taxon>
        <taxon>Nephila</taxon>
    </lineage>
</organism>
<proteinExistence type="predicted"/>
<dbReference type="EMBL" id="BMAW01110752">
    <property type="protein sequence ID" value="GFT44791.1"/>
    <property type="molecule type" value="Genomic_DNA"/>
</dbReference>
<dbReference type="AlphaFoldDB" id="A0A8X6P0G2"/>
<keyword evidence="3" id="KW-1185">Reference proteome</keyword>
<evidence type="ECO:0000313" key="2">
    <source>
        <dbReference type="EMBL" id="GFT44791.1"/>
    </source>
</evidence>
<dbReference type="OrthoDB" id="6379801at2759"/>
<accession>A0A8X6P0G2</accession>